<keyword evidence="2" id="KW-0472">Membrane</keyword>
<keyword evidence="2" id="KW-0812">Transmembrane</keyword>
<protein>
    <submittedName>
        <fullName evidence="3">Uncharacterized protein</fullName>
    </submittedName>
</protein>
<feature type="compositionally biased region" description="Low complexity" evidence="1">
    <location>
        <begin position="248"/>
        <end position="257"/>
    </location>
</feature>
<dbReference type="STRING" id="568872.GA0070624_3835"/>
<dbReference type="RefSeq" id="WP_141715078.1">
    <property type="nucleotide sequence ID" value="NZ_FMHV01000002.1"/>
</dbReference>
<feature type="compositionally biased region" description="Low complexity" evidence="1">
    <location>
        <begin position="148"/>
        <end position="168"/>
    </location>
</feature>
<evidence type="ECO:0000313" key="4">
    <source>
        <dbReference type="Proteomes" id="UP000199413"/>
    </source>
</evidence>
<gene>
    <name evidence="3" type="ORF">GA0070624_3835</name>
</gene>
<keyword evidence="2" id="KW-1133">Transmembrane helix</keyword>
<organism evidence="3 4">
    <name type="scientific">Micromonospora rhizosphaerae</name>
    <dbReference type="NCBI Taxonomy" id="568872"/>
    <lineage>
        <taxon>Bacteria</taxon>
        <taxon>Bacillati</taxon>
        <taxon>Actinomycetota</taxon>
        <taxon>Actinomycetes</taxon>
        <taxon>Micromonosporales</taxon>
        <taxon>Micromonosporaceae</taxon>
        <taxon>Micromonospora</taxon>
    </lineage>
</organism>
<feature type="region of interest" description="Disordered" evidence="1">
    <location>
        <begin position="77"/>
        <end position="305"/>
    </location>
</feature>
<keyword evidence="4" id="KW-1185">Reference proteome</keyword>
<evidence type="ECO:0000256" key="2">
    <source>
        <dbReference type="SAM" id="Phobius"/>
    </source>
</evidence>
<feature type="compositionally biased region" description="Basic and acidic residues" evidence="1">
    <location>
        <begin position="183"/>
        <end position="193"/>
    </location>
</feature>
<feature type="compositionally biased region" description="Basic and acidic residues" evidence="1">
    <location>
        <begin position="115"/>
        <end position="125"/>
    </location>
</feature>
<reference evidence="4" key="1">
    <citation type="submission" date="2016-06" db="EMBL/GenBank/DDBJ databases">
        <authorList>
            <person name="Varghese N."/>
            <person name="Submissions Spin"/>
        </authorList>
    </citation>
    <scope>NUCLEOTIDE SEQUENCE [LARGE SCALE GENOMIC DNA]</scope>
    <source>
        <strain evidence="4">DSM 45431</strain>
    </source>
</reference>
<feature type="compositionally biased region" description="Low complexity" evidence="1">
    <location>
        <begin position="288"/>
        <end position="305"/>
    </location>
</feature>
<evidence type="ECO:0000313" key="3">
    <source>
        <dbReference type="EMBL" id="SCL29186.1"/>
    </source>
</evidence>
<feature type="compositionally biased region" description="Polar residues" evidence="1">
    <location>
        <begin position="96"/>
        <end position="109"/>
    </location>
</feature>
<dbReference type="AlphaFoldDB" id="A0A1C6SI74"/>
<feature type="compositionally biased region" description="Polar residues" evidence="1">
    <location>
        <begin position="200"/>
        <end position="213"/>
    </location>
</feature>
<feature type="transmembrane region" description="Helical" evidence="2">
    <location>
        <begin position="12"/>
        <end position="29"/>
    </location>
</feature>
<accession>A0A1C6SI74</accession>
<dbReference type="Proteomes" id="UP000199413">
    <property type="component" value="Unassembled WGS sequence"/>
</dbReference>
<evidence type="ECO:0000256" key="1">
    <source>
        <dbReference type="SAM" id="MobiDB-lite"/>
    </source>
</evidence>
<feature type="compositionally biased region" description="Low complexity" evidence="1">
    <location>
        <begin position="126"/>
        <end position="141"/>
    </location>
</feature>
<dbReference type="EMBL" id="FMHV01000002">
    <property type="protein sequence ID" value="SCL29186.1"/>
    <property type="molecule type" value="Genomic_DNA"/>
</dbReference>
<name>A0A1C6SI74_9ACTN</name>
<sequence>MSRRAGQLTRVALRLGLLLGGVVCAWSVYEAATGHIAYAHDAPPAISADGTVHWAAGHVWTPHSPVVRDIADRKKACDRSAPVTGRIGKAAGTKQPWASTSQRSGPQSHSRPRPKAAETSDRLDPDAAPAQRAAPPRWAAAKSGSQQAKPASPKTKPVVAKVVAPVSADAEPGTDPKKPRKGGKVDPRADQAKSPHRQATRTSTRVGHSTTVGLTARPTAARGWSVAGDDAGGPPVPHPVRPDVAPEAAAPGVPSSVGSGGSVYGSAADTSAGAWTPPALRGHRCRPTRSAALSSRSPRPGTRPA</sequence>
<proteinExistence type="predicted"/>